<organism evidence="2 3">
    <name type="scientific">Multifurca ochricompacta</name>
    <dbReference type="NCBI Taxonomy" id="376703"/>
    <lineage>
        <taxon>Eukaryota</taxon>
        <taxon>Fungi</taxon>
        <taxon>Dikarya</taxon>
        <taxon>Basidiomycota</taxon>
        <taxon>Agaricomycotina</taxon>
        <taxon>Agaricomycetes</taxon>
        <taxon>Russulales</taxon>
        <taxon>Russulaceae</taxon>
        <taxon>Multifurca</taxon>
    </lineage>
</organism>
<evidence type="ECO:0000256" key="1">
    <source>
        <dbReference type="SAM" id="Phobius"/>
    </source>
</evidence>
<keyword evidence="1" id="KW-1133">Transmembrane helix</keyword>
<keyword evidence="1" id="KW-0472">Membrane</keyword>
<proteinExistence type="predicted"/>
<accession>A0AAD4QKE5</accession>
<feature type="transmembrane region" description="Helical" evidence="1">
    <location>
        <begin position="12"/>
        <end position="31"/>
    </location>
</feature>
<dbReference type="Proteomes" id="UP001203297">
    <property type="component" value="Unassembled WGS sequence"/>
</dbReference>
<sequence>MAWLHCTRTGDQARSTFLYPSLILFLVLIFFRKHTYSSISYPFPTGVFNTLTVTT</sequence>
<dbReference type="EMBL" id="WTXG01000077">
    <property type="protein sequence ID" value="KAI0294264.1"/>
    <property type="molecule type" value="Genomic_DNA"/>
</dbReference>
<evidence type="ECO:0000313" key="2">
    <source>
        <dbReference type="EMBL" id="KAI0294264.1"/>
    </source>
</evidence>
<reference evidence="2" key="1">
    <citation type="journal article" date="2022" name="New Phytol.">
        <title>Evolutionary transition to the ectomycorrhizal habit in the genomes of a hyperdiverse lineage of mushroom-forming fungi.</title>
        <authorList>
            <person name="Looney B."/>
            <person name="Miyauchi S."/>
            <person name="Morin E."/>
            <person name="Drula E."/>
            <person name="Courty P.E."/>
            <person name="Kohler A."/>
            <person name="Kuo A."/>
            <person name="LaButti K."/>
            <person name="Pangilinan J."/>
            <person name="Lipzen A."/>
            <person name="Riley R."/>
            <person name="Andreopoulos W."/>
            <person name="He G."/>
            <person name="Johnson J."/>
            <person name="Nolan M."/>
            <person name="Tritt A."/>
            <person name="Barry K.W."/>
            <person name="Grigoriev I.V."/>
            <person name="Nagy L.G."/>
            <person name="Hibbett D."/>
            <person name="Henrissat B."/>
            <person name="Matheny P.B."/>
            <person name="Labbe J."/>
            <person name="Martin F.M."/>
        </authorList>
    </citation>
    <scope>NUCLEOTIDE SEQUENCE</scope>
    <source>
        <strain evidence="2">BPL690</strain>
    </source>
</reference>
<keyword evidence="3" id="KW-1185">Reference proteome</keyword>
<name>A0AAD4QKE5_9AGAM</name>
<comment type="caution">
    <text evidence="2">The sequence shown here is derived from an EMBL/GenBank/DDBJ whole genome shotgun (WGS) entry which is preliminary data.</text>
</comment>
<dbReference type="AlphaFoldDB" id="A0AAD4QKE5"/>
<evidence type="ECO:0000313" key="3">
    <source>
        <dbReference type="Proteomes" id="UP001203297"/>
    </source>
</evidence>
<keyword evidence="1" id="KW-0812">Transmembrane</keyword>
<gene>
    <name evidence="2" type="ORF">B0F90DRAFT_1757760</name>
</gene>
<protein>
    <submittedName>
        <fullName evidence="2">Uncharacterized protein</fullName>
    </submittedName>
</protein>